<feature type="compositionally biased region" description="Low complexity" evidence="2">
    <location>
        <begin position="128"/>
        <end position="139"/>
    </location>
</feature>
<dbReference type="Proteomes" id="UP000270219">
    <property type="component" value="Unassembled WGS sequence"/>
</dbReference>
<feature type="signal peptide" evidence="3">
    <location>
        <begin position="1"/>
        <end position="19"/>
    </location>
</feature>
<dbReference type="PANTHER" id="PTHR39160:SF6">
    <property type="entry name" value="CELL WALL-BINDING PROTEIN YOCH"/>
    <property type="match status" value="1"/>
</dbReference>
<name>A0A498D3M2_9BACI</name>
<dbReference type="SMART" id="SM00257">
    <property type="entry name" value="LysM"/>
    <property type="match status" value="2"/>
</dbReference>
<dbReference type="PROSITE" id="PS51782">
    <property type="entry name" value="LYSM"/>
    <property type="match status" value="2"/>
</dbReference>
<dbReference type="SUPFAM" id="SSF54106">
    <property type="entry name" value="LysM domain"/>
    <property type="match status" value="2"/>
</dbReference>
<dbReference type="CDD" id="cd22786">
    <property type="entry name" value="DPBB_YuiC-like"/>
    <property type="match status" value="1"/>
</dbReference>
<evidence type="ECO:0000259" key="4">
    <source>
        <dbReference type="PROSITE" id="PS51782"/>
    </source>
</evidence>
<dbReference type="RefSeq" id="WP_121524178.1">
    <property type="nucleotide sequence ID" value="NZ_RCHR01000005.1"/>
</dbReference>
<dbReference type="Gene3D" id="3.10.350.10">
    <property type="entry name" value="LysM domain"/>
    <property type="match status" value="2"/>
</dbReference>
<feature type="domain" description="LysM" evidence="4">
    <location>
        <begin position="25"/>
        <end position="68"/>
    </location>
</feature>
<dbReference type="GO" id="GO:0004553">
    <property type="term" value="F:hydrolase activity, hydrolyzing O-glycosyl compounds"/>
    <property type="evidence" value="ECO:0007669"/>
    <property type="project" value="InterPro"/>
</dbReference>
<dbReference type="GO" id="GO:0009254">
    <property type="term" value="P:peptidoglycan turnover"/>
    <property type="evidence" value="ECO:0007669"/>
    <property type="project" value="InterPro"/>
</dbReference>
<dbReference type="InterPro" id="IPR036908">
    <property type="entry name" value="RlpA-like_sf"/>
</dbReference>
<dbReference type="Pfam" id="PF06725">
    <property type="entry name" value="3D"/>
    <property type="match status" value="1"/>
</dbReference>
<reference evidence="5 6" key="1">
    <citation type="submission" date="2018-10" db="EMBL/GenBank/DDBJ databases">
        <title>Oceanobacillus sp. YLB-02 draft genome.</title>
        <authorList>
            <person name="Yu L."/>
        </authorList>
    </citation>
    <scope>NUCLEOTIDE SEQUENCE [LARGE SCALE GENOMIC DNA]</scope>
    <source>
        <strain evidence="5 6">YLB-02</strain>
    </source>
</reference>
<evidence type="ECO:0000313" key="6">
    <source>
        <dbReference type="Proteomes" id="UP000270219"/>
    </source>
</evidence>
<organism evidence="5 6">
    <name type="scientific">Oceanobacillus piezotolerans</name>
    <dbReference type="NCBI Taxonomy" id="2448030"/>
    <lineage>
        <taxon>Bacteria</taxon>
        <taxon>Bacillati</taxon>
        <taxon>Bacillota</taxon>
        <taxon>Bacilli</taxon>
        <taxon>Bacillales</taxon>
        <taxon>Bacillaceae</taxon>
        <taxon>Oceanobacillus</taxon>
    </lineage>
</organism>
<dbReference type="Pfam" id="PF01476">
    <property type="entry name" value="LysM"/>
    <property type="match status" value="2"/>
</dbReference>
<evidence type="ECO:0000313" key="5">
    <source>
        <dbReference type="EMBL" id="RLL42811.1"/>
    </source>
</evidence>
<evidence type="ECO:0000256" key="1">
    <source>
        <dbReference type="ARBA" id="ARBA00022729"/>
    </source>
</evidence>
<keyword evidence="6" id="KW-1185">Reference proteome</keyword>
<accession>A0A498D3M2</accession>
<dbReference type="SUPFAM" id="SSF50685">
    <property type="entry name" value="Barwin-like endoglucanases"/>
    <property type="match status" value="1"/>
</dbReference>
<evidence type="ECO:0000256" key="2">
    <source>
        <dbReference type="SAM" id="MobiDB-lite"/>
    </source>
</evidence>
<dbReference type="GO" id="GO:0019867">
    <property type="term" value="C:outer membrane"/>
    <property type="evidence" value="ECO:0007669"/>
    <property type="project" value="InterPro"/>
</dbReference>
<dbReference type="CDD" id="cd00118">
    <property type="entry name" value="LysM"/>
    <property type="match status" value="2"/>
</dbReference>
<dbReference type="OrthoDB" id="9798935at2"/>
<dbReference type="AlphaFoldDB" id="A0A498D3M2"/>
<dbReference type="EMBL" id="RCHR01000005">
    <property type="protein sequence ID" value="RLL42811.1"/>
    <property type="molecule type" value="Genomic_DNA"/>
</dbReference>
<protein>
    <submittedName>
        <fullName evidence="5">LysM peptidoglycan-binding domain-containing protein</fullName>
    </submittedName>
</protein>
<proteinExistence type="predicted"/>
<dbReference type="InterPro" id="IPR036779">
    <property type="entry name" value="LysM_dom_sf"/>
</dbReference>
<dbReference type="InterPro" id="IPR010611">
    <property type="entry name" value="3D_dom"/>
</dbReference>
<feature type="region of interest" description="Disordered" evidence="2">
    <location>
        <begin position="121"/>
        <end position="166"/>
    </location>
</feature>
<comment type="caution">
    <text evidence="5">The sequence shown here is derived from an EMBL/GenBank/DDBJ whole genome shotgun (WGS) entry which is preliminary data.</text>
</comment>
<feature type="domain" description="LysM" evidence="4">
    <location>
        <begin position="70"/>
        <end position="113"/>
    </location>
</feature>
<dbReference type="InterPro" id="IPR051933">
    <property type="entry name" value="Resuscitation_pf_RpfB"/>
</dbReference>
<sequence>MKKTIAALIAGMFIAGTQAVSVSAESYEVQDGDSLWNIAEENNTTVEELMNINELKETMIHPKQVLLLNGTYTVNSGDTLTSIAKENNVSTQDLKEWNNLSSDIIVIGQALSIKGAAESANMEQTEQVETTSAEANNEAAESEAVETTSAPKEEVTENNQAETDQDVEGKTISVSATAYTADCEGCSGVTYTGVDLNKNRNAKVIAVDPNVIPLGSKVYVEGYGYATAADIGGAIKGNKIDLHVPTTSEAKQWGVRTVDVTIVE</sequence>
<dbReference type="InterPro" id="IPR018392">
    <property type="entry name" value="LysM"/>
</dbReference>
<evidence type="ECO:0000256" key="3">
    <source>
        <dbReference type="SAM" id="SignalP"/>
    </source>
</evidence>
<gene>
    <name evidence="5" type="ORF">D8M04_14775</name>
</gene>
<dbReference type="PANTHER" id="PTHR39160">
    <property type="entry name" value="CELL WALL-BINDING PROTEIN YOCH"/>
    <property type="match status" value="1"/>
</dbReference>
<feature type="chain" id="PRO_5039474705" evidence="3">
    <location>
        <begin position="20"/>
        <end position="264"/>
    </location>
</feature>
<keyword evidence="1 3" id="KW-0732">Signal</keyword>